<keyword evidence="1" id="KW-1185">Reference proteome</keyword>
<evidence type="ECO:0000313" key="2">
    <source>
        <dbReference type="WBParaSite" id="nRc.2.0.1.t32191-RA"/>
    </source>
</evidence>
<name>A0A915K087_ROMCU</name>
<accession>A0A915K087</accession>
<protein>
    <submittedName>
        <fullName evidence="2">Uncharacterized protein</fullName>
    </submittedName>
</protein>
<dbReference type="Proteomes" id="UP000887565">
    <property type="component" value="Unplaced"/>
</dbReference>
<reference evidence="2" key="1">
    <citation type="submission" date="2022-11" db="UniProtKB">
        <authorList>
            <consortium name="WormBaseParasite"/>
        </authorList>
    </citation>
    <scope>IDENTIFICATION</scope>
</reference>
<proteinExistence type="predicted"/>
<organism evidence="1 2">
    <name type="scientific">Romanomermis culicivorax</name>
    <name type="common">Nematode worm</name>
    <dbReference type="NCBI Taxonomy" id="13658"/>
    <lineage>
        <taxon>Eukaryota</taxon>
        <taxon>Metazoa</taxon>
        <taxon>Ecdysozoa</taxon>
        <taxon>Nematoda</taxon>
        <taxon>Enoplea</taxon>
        <taxon>Dorylaimia</taxon>
        <taxon>Mermithida</taxon>
        <taxon>Mermithoidea</taxon>
        <taxon>Mermithidae</taxon>
        <taxon>Romanomermis</taxon>
    </lineage>
</organism>
<sequence length="68" mass="7987">MNVFKIVKNSENAEKIVGMVQNHVQKKPSKTNCDLYAYLKNSYRFIWYQSDKKLGWLSNGFGGWQVKQ</sequence>
<dbReference type="WBParaSite" id="nRc.2.0.1.t32191-RA">
    <property type="protein sequence ID" value="nRc.2.0.1.t32191-RA"/>
    <property type="gene ID" value="nRc.2.0.1.g32191"/>
</dbReference>
<evidence type="ECO:0000313" key="1">
    <source>
        <dbReference type="Proteomes" id="UP000887565"/>
    </source>
</evidence>
<dbReference type="AlphaFoldDB" id="A0A915K087"/>